<protein>
    <submittedName>
        <fullName evidence="1">Uncharacterized protein</fullName>
    </submittedName>
</protein>
<reference evidence="1 2" key="1">
    <citation type="submission" date="2024-05" db="EMBL/GenBank/DDBJ databases">
        <title>Genome sequencing and assembly of Indian major carp, Cirrhinus mrigala (Hamilton, 1822).</title>
        <authorList>
            <person name="Mohindra V."/>
            <person name="Chowdhury L.M."/>
            <person name="Lal K."/>
            <person name="Jena J.K."/>
        </authorList>
    </citation>
    <scope>NUCLEOTIDE SEQUENCE [LARGE SCALE GENOMIC DNA]</scope>
    <source>
        <strain evidence="1">CM1030</strain>
        <tissue evidence="1">Blood</tissue>
    </source>
</reference>
<name>A0ABD0QC67_CIRMR</name>
<organism evidence="1 2">
    <name type="scientific">Cirrhinus mrigala</name>
    <name type="common">Mrigala</name>
    <dbReference type="NCBI Taxonomy" id="683832"/>
    <lineage>
        <taxon>Eukaryota</taxon>
        <taxon>Metazoa</taxon>
        <taxon>Chordata</taxon>
        <taxon>Craniata</taxon>
        <taxon>Vertebrata</taxon>
        <taxon>Euteleostomi</taxon>
        <taxon>Actinopterygii</taxon>
        <taxon>Neopterygii</taxon>
        <taxon>Teleostei</taxon>
        <taxon>Ostariophysi</taxon>
        <taxon>Cypriniformes</taxon>
        <taxon>Cyprinidae</taxon>
        <taxon>Labeoninae</taxon>
        <taxon>Labeonini</taxon>
        <taxon>Cirrhinus</taxon>
    </lineage>
</organism>
<gene>
    <name evidence="1" type="ORF">M9458_019472</name>
</gene>
<comment type="caution">
    <text evidence="1">The sequence shown here is derived from an EMBL/GenBank/DDBJ whole genome shotgun (WGS) entry which is preliminary data.</text>
</comment>
<evidence type="ECO:0000313" key="1">
    <source>
        <dbReference type="EMBL" id="KAL0183776.1"/>
    </source>
</evidence>
<accession>A0ABD0QC67</accession>
<proteinExistence type="predicted"/>
<keyword evidence="2" id="KW-1185">Reference proteome</keyword>
<feature type="non-terminal residue" evidence="1">
    <location>
        <position position="51"/>
    </location>
</feature>
<feature type="non-terminal residue" evidence="1">
    <location>
        <position position="1"/>
    </location>
</feature>
<evidence type="ECO:0000313" key="2">
    <source>
        <dbReference type="Proteomes" id="UP001529510"/>
    </source>
</evidence>
<dbReference type="Proteomes" id="UP001529510">
    <property type="component" value="Unassembled WGS sequence"/>
</dbReference>
<dbReference type="EMBL" id="JAMKFB020000009">
    <property type="protein sequence ID" value="KAL0183776.1"/>
    <property type="molecule type" value="Genomic_DNA"/>
</dbReference>
<sequence length="51" mass="5827">GWKSQLPRRFRMSSCPMRTSALPWARRSSLQTASSVTLTLMLMLLWASQIS</sequence>
<dbReference type="AlphaFoldDB" id="A0ABD0QC67"/>